<proteinExistence type="inferred from homology"/>
<evidence type="ECO:0000256" key="2">
    <source>
        <dbReference type="ARBA" id="ARBA00005695"/>
    </source>
</evidence>
<reference evidence="8" key="1">
    <citation type="submission" date="2017-04" db="EMBL/GenBank/DDBJ databases">
        <authorList>
            <person name="Varghese N."/>
            <person name="Submissions S."/>
        </authorList>
    </citation>
    <scope>NUCLEOTIDE SEQUENCE [LARGE SCALE GENOMIC DNA]</scope>
    <source>
        <strain evidence="8">RKEM611</strain>
    </source>
</reference>
<evidence type="ECO:0000256" key="3">
    <source>
        <dbReference type="ARBA" id="ARBA00022448"/>
    </source>
</evidence>
<evidence type="ECO:0000256" key="1">
    <source>
        <dbReference type="ARBA" id="ARBA00004196"/>
    </source>
</evidence>
<gene>
    <name evidence="7" type="ORF">SAMN06296036_102189</name>
</gene>
<feature type="domain" description="Solute-binding protein family 5" evidence="6">
    <location>
        <begin position="80"/>
        <end position="297"/>
    </location>
</feature>
<name>A0A1Y6BBR9_9BACT</name>
<keyword evidence="5" id="KW-0472">Membrane</keyword>
<keyword evidence="5" id="KW-1133">Transmembrane helix</keyword>
<dbReference type="InterPro" id="IPR000914">
    <property type="entry name" value="SBP_5_dom"/>
</dbReference>
<dbReference type="InterPro" id="IPR039424">
    <property type="entry name" value="SBP_5"/>
</dbReference>
<dbReference type="AlphaFoldDB" id="A0A1Y6BBR9"/>
<evidence type="ECO:0000256" key="4">
    <source>
        <dbReference type="ARBA" id="ARBA00022729"/>
    </source>
</evidence>
<keyword evidence="5" id="KW-0812">Transmembrane</keyword>
<organism evidence="7 8">
    <name type="scientific">Pseudobacteriovorax antillogorgiicola</name>
    <dbReference type="NCBI Taxonomy" id="1513793"/>
    <lineage>
        <taxon>Bacteria</taxon>
        <taxon>Pseudomonadati</taxon>
        <taxon>Bdellovibrionota</taxon>
        <taxon>Oligoflexia</taxon>
        <taxon>Oligoflexales</taxon>
        <taxon>Pseudobacteriovoracaceae</taxon>
        <taxon>Pseudobacteriovorax</taxon>
    </lineage>
</organism>
<keyword evidence="3" id="KW-0813">Transport</keyword>
<dbReference type="GO" id="GO:0015833">
    <property type="term" value="P:peptide transport"/>
    <property type="evidence" value="ECO:0007669"/>
    <property type="project" value="TreeGrafter"/>
</dbReference>
<evidence type="ECO:0000313" key="8">
    <source>
        <dbReference type="Proteomes" id="UP000192907"/>
    </source>
</evidence>
<dbReference type="SUPFAM" id="SSF53850">
    <property type="entry name" value="Periplasmic binding protein-like II"/>
    <property type="match status" value="1"/>
</dbReference>
<dbReference type="PANTHER" id="PTHR30290">
    <property type="entry name" value="PERIPLASMIC BINDING COMPONENT OF ABC TRANSPORTER"/>
    <property type="match status" value="1"/>
</dbReference>
<dbReference type="Pfam" id="PF00496">
    <property type="entry name" value="SBP_bac_5"/>
    <property type="match status" value="1"/>
</dbReference>
<dbReference type="PANTHER" id="PTHR30290:SF10">
    <property type="entry name" value="PERIPLASMIC OLIGOPEPTIDE-BINDING PROTEIN-RELATED"/>
    <property type="match status" value="1"/>
</dbReference>
<sequence>MKRIGFYLAGVLLVVLGLILFGSYETQRKFSRMTESSLKVAYPHEWLVPLHPASQHTLVEDTIMLNVFESLVHRGGNGLVVPLAAKSYHFSNDFRTLEFVIDTDRKFSDASKLTSYDFKRSWQEAFLITPNSAVSSLADILSVIEGVDDFAKSKELSGVITPSPDKLIIKFKTPFRMALMHLTGARFSAFKKVDGEFIGTGRYMFESQESDHVKMVLNPFSTEETDFEVIEAIHDSSPMDKLISGEIDIIALNAKEAPEDRNIGQSYGEENVGAWLHLNGKPGRFFEDEKRRLAFQYLSWKVFTEHRERLEKTIGQFRVDFQPFLPFSPGRISNDETEEIISRGRRYVDSLIADSKSNPIKVCFAGSLKGVLFELLSQEGLSLVDLNIPISGVMADLYKHNTADILVAVASVHLSDPDGIYHLLGKNGAITSPMIQREKVTSLLEIGRTLTDQSRVKNHYENVSRAILTEVPGVHIGFRYSNYLFRKDKLTITRAIVDRHFDTLWRLFSLNQ</sequence>
<evidence type="ECO:0000259" key="6">
    <source>
        <dbReference type="Pfam" id="PF00496"/>
    </source>
</evidence>
<dbReference type="Proteomes" id="UP000192907">
    <property type="component" value="Unassembled WGS sequence"/>
</dbReference>
<protein>
    <submittedName>
        <fullName evidence="7">ABC-type transport system, substrate-binding protein</fullName>
    </submittedName>
</protein>
<keyword evidence="4" id="KW-0732">Signal</keyword>
<accession>A0A1Y6BBR9</accession>
<keyword evidence="8" id="KW-1185">Reference proteome</keyword>
<dbReference type="Gene3D" id="3.10.105.10">
    <property type="entry name" value="Dipeptide-binding Protein, Domain 3"/>
    <property type="match status" value="1"/>
</dbReference>
<dbReference type="STRING" id="1513793.SAMN06296036_102189"/>
<comment type="similarity">
    <text evidence="2">Belongs to the bacterial solute-binding protein 5 family.</text>
</comment>
<dbReference type="OrthoDB" id="9803988at2"/>
<dbReference type="EMBL" id="FWZT01000002">
    <property type="protein sequence ID" value="SME95245.1"/>
    <property type="molecule type" value="Genomic_DNA"/>
</dbReference>
<dbReference type="GO" id="GO:1904680">
    <property type="term" value="F:peptide transmembrane transporter activity"/>
    <property type="evidence" value="ECO:0007669"/>
    <property type="project" value="TreeGrafter"/>
</dbReference>
<dbReference type="GO" id="GO:0030313">
    <property type="term" value="C:cell envelope"/>
    <property type="evidence" value="ECO:0007669"/>
    <property type="project" value="UniProtKB-SubCell"/>
</dbReference>
<evidence type="ECO:0000256" key="5">
    <source>
        <dbReference type="SAM" id="Phobius"/>
    </source>
</evidence>
<dbReference type="Gene3D" id="3.90.76.10">
    <property type="entry name" value="Dipeptide-binding Protein, Domain 1"/>
    <property type="match status" value="1"/>
</dbReference>
<dbReference type="Gene3D" id="3.40.190.10">
    <property type="entry name" value="Periplasmic binding protein-like II"/>
    <property type="match status" value="1"/>
</dbReference>
<evidence type="ECO:0000313" key="7">
    <source>
        <dbReference type="EMBL" id="SME95245.1"/>
    </source>
</evidence>
<comment type="subcellular location">
    <subcellularLocation>
        <location evidence="1">Cell envelope</location>
    </subcellularLocation>
</comment>
<feature type="transmembrane region" description="Helical" evidence="5">
    <location>
        <begin position="6"/>
        <end position="24"/>
    </location>
</feature>